<dbReference type="Pfam" id="PF00400">
    <property type="entry name" value="WD40"/>
    <property type="match status" value="2"/>
</dbReference>
<dbReference type="GO" id="GO:0005680">
    <property type="term" value="C:anaphase-promoting complex"/>
    <property type="evidence" value="ECO:0007669"/>
    <property type="project" value="TreeGrafter"/>
</dbReference>
<keyword evidence="1 6" id="KW-0853">WD repeat</keyword>
<keyword evidence="3" id="KW-0677">Repeat</keyword>
<dbReference type="InterPro" id="IPR001680">
    <property type="entry name" value="WD40_rpt"/>
</dbReference>
<dbReference type="Proteomes" id="UP000292082">
    <property type="component" value="Unassembled WGS sequence"/>
</dbReference>
<evidence type="ECO:0000313" key="8">
    <source>
        <dbReference type="Proteomes" id="UP000292082"/>
    </source>
</evidence>
<dbReference type="STRING" id="114155.A0A4Q9PZ50"/>
<dbReference type="GO" id="GO:0051301">
    <property type="term" value="P:cell division"/>
    <property type="evidence" value="ECO:0007669"/>
    <property type="project" value="UniProtKB-KW"/>
</dbReference>
<dbReference type="PANTHER" id="PTHR19918:SF8">
    <property type="entry name" value="FI02843P"/>
    <property type="match status" value="1"/>
</dbReference>
<dbReference type="GO" id="GO:0010997">
    <property type="term" value="F:anaphase-promoting complex binding"/>
    <property type="evidence" value="ECO:0007669"/>
    <property type="project" value="InterPro"/>
</dbReference>
<dbReference type="InterPro" id="IPR036322">
    <property type="entry name" value="WD40_repeat_dom_sf"/>
</dbReference>
<keyword evidence="8" id="KW-1185">Reference proteome</keyword>
<gene>
    <name evidence="7" type="ORF">BD310DRAFT_816186</name>
</gene>
<evidence type="ECO:0000256" key="1">
    <source>
        <dbReference type="ARBA" id="ARBA00022574"/>
    </source>
</evidence>
<evidence type="ECO:0000256" key="4">
    <source>
        <dbReference type="ARBA" id="ARBA00022776"/>
    </source>
</evidence>
<dbReference type="SUPFAM" id="SSF50978">
    <property type="entry name" value="WD40 repeat-like"/>
    <property type="match status" value="1"/>
</dbReference>
<dbReference type="PROSITE" id="PS00678">
    <property type="entry name" value="WD_REPEATS_1"/>
    <property type="match status" value="1"/>
</dbReference>
<keyword evidence="2" id="KW-0132">Cell division</keyword>
<keyword evidence="4" id="KW-0498">Mitosis</keyword>
<dbReference type="InterPro" id="IPR033010">
    <property type="entry name" value="Cdc20/Fizzy"/>
</dbReference>
<dbReference type="PROSITE" id="PS50294">
    <property type="entry name" value="WD_REPEATS_REGION"/>
    <property type="match status" value="1"/>
</dbReference>
<dbReference type="Gene3D" id="2.130.10.10">
    <property type="entry name" value="YVTN repeat-like/Quinoprotein amine dehydrogenase"/>
    <property type="match status" value="1"/>
</dbReference>
<dbReference type="EMBL" id="ML145108">
    <property type="protein sequence ID" value="TBU59971.1"/>
    <property type="molecule type" value="Genomic_DNA"/>
</dbReference>
<evidence type="ECO:0000313" key="7">
    <source>
        <dbReference type="EMBL" id="TBU59971.1"/>
    </source>
</evidence>
<accession>A0A4Q9PZ50</accession>
<sequence>MFKEHSAFHVLKSVNNIDYSVSPATDATATTAGSPIGWSHSNALVFGRGNRVYYKSMADTEGVAQQLCKITDSMGSLSLVQCAGENQPSTVALATSNGHMQLWDLTTKRPTIQWKLKGPSAMIFNGTTLTVGDEKGALRHYDTRVTDPAKLKDQATKVTRHQGRITTLAWHRDKFTVASGDQNGLILVWDVRKPRVPLEVGELVQRRRKMQHAGAITALAWCPWYGKYLVSGDSAADKTGTIRIWDIANDHGPESSSRPPERPNKLELDAQITSLHFSPHINELLSTHGPGKPTEVPSLIRVDPLQSRMANSIVVHQFPLMRHVTTMSVARKNIAGSVLSPNGHRIVLAVPEEAQLKVWDVWGKFKAPKQKSLFESCAIR</sequence>
<feature type="repeat" description="WD" evidence="6">
    <location>
        <begin position="158"/>
        <end position="199"/>
    </location>
</feature>
<proteinExistence type="predicted"/>
<evidence type="ECO:0000256" key="2">
    <source>
        <dbReference type="ARBA" id="ARBA00022618"/>
    </source>
</evidence>
<organism evidence="7 8">
    <name type="scientific">Dichomitus squalens</name>
    <dbReference type="NCBI Taxonomy" id="114155"/>
    <lineage>
        <taxon>Eukaryota</taxon>
        <taxon>Fungi</taxon>
        <taxon>Dikarya</taxon>
        <taxon>Basidiomycota</taxon>
        <taxon>Agaricomycotina</taxon>
        <taxon>Agaricomycetes</taxon>
        <taxon>Polyporales</taxon>
        <taxon>Polyporaceae</taxon>
        <taxon>Dichomitus</taxon>
    </lineage>
</organism>
<protein>
    <submittedName>
        <fullName evidence="7">WD40 repeat-like protein</fullName>
    </submittedName>
</protein>
<dbReference type="GO" id="GO:1905786">
    <property type="term" value="P:positive regulation of anaphase-promoting complex-dependent catabolic process"/>
    <property type="evidence" value="ECO:0007669"/>
    <property type="project" value="TreeGrafter"/>
</dbReference>
<dbReference type="InterPro" id="IPR019775">
    <property type="entry name" value="WD40_repeat_CS"/>
</dbReference>
<keyword evidence="5" id="KW-0131">Cell cycle</keyword>
<dbReference type="AlphaFoldDB" id="A0A4Q9PZ50"/>
<evidence type="ECO:0000256" key="5">
    <source>
        <dbReference type="ARBA" id="ARBA00023306"/>
    </source>
</evidence>
<evidence type="ECO:0000256" key="3">
    <source>
        <dbReference type="ARBA" id="ARBA00022737"/>
    </source>
</evidence>
<dbReference type="GO" id="GO:0031145">
    <property type="term" value="P:anaphase-promoting complex-dependent catabolic process"/>
    <property type="evidence" value="ECO:0007669"/>
    <property type="project" value="TreeGrafter"/>
</dbReference>
<dbReference type="InterPro" id="IPR015943">
    <property type="entry name" value="WD40/YVTN_repeat-like_dom_sf"/>
</dbReference>
<dbReference type="GO" id="GO:1990757">
    <property type="term" value="F:ubiquitin ligase activator activity"/>
    <property type="evidence" value="ECO:0007669"/>
    <property type="project" value="TreeGrafter"/>
</dbReference>
<dbReference type="SMART" id="SM00320">
    <property type="entry name" value="WD40"/>
    <property type="match status" value="3"/>
</dbReference>
<evidence type="ECO:0000256" key="6">
    <source>
        <dbReference type="PROSITE-ProRule" id="PRU00221"/>
    </source>
</evidence>
<name>A0A4Q9PZ50_9APHY</name>
<dbReference type="PANTHER" id="PTHR19918">
    <property type="entry name" value="CELL DIVISION CYCLE 20 CDC20 FIZZY -RELATED"/>
    <property type="match status" value="1"/>
</dbReference>
<dbReference type="PROSITE" id="PS50082">
    <property type="entry name" value="WD_REPEATS_2"/>
    <property type="match status" value="1"/>
</dbReference>
<reference evidence="7 8" key="1">
    <citation type="submission" date="2019-01" db="EMBL/GenBank/DDBJ databases">
        <title>Draft genome sequences of three monokaryotic isolates of the white-rot basidiomycete fungus Dichomitus squalens.</title>
        <authorList>
            <consortium name="DOE Joint Genome Institute"/>
            <person name="Lopez S.C."/>
            <person name="Andreopoulos B."/>
            <person name="Pangilinan J."/>
            <person name="Lipzen A."/>
            <person name="Riley R."/>
            <person name="Ahrendt S."/>
            <person name="Ng V."/>
            <person name="Barry K."/>
            <person name="Daum C."/>
            <person name="Grigoriev I.V."/>
            <person name="Hilden K.S."/>
            <person name="Makela M.R."/>
            <person name="de Vries R.P."/>
        </authorList>
    </citation>
    <scope>NUCLEOTIDE SEQUENCE [LARGE SCALE GENOMIC DNA]</scope>
    <source>
        <strain evidence="7 8">CBS 464.89</strain>
    </source>
</reference>